<dbReference type="PANTHER" id="PTHR15375">
    <property type="entry name" value="ACTIVATOR OF S-PHASE KINASE-RELATED"/>
    <property type="match status" value="1"/>
</dbReference>
<accession>A0A6L2Q5S3</accession>
<sequence length="1468" mass="162171">MDESLVPDVTHILASKTRAEAMLERAKLQPQQCTVNPLDNAARWSIPIWPLEKVLKWLDKIYEKYLKRSSSIKPKSSSTGLKAPFIKLETVSQNSRPVYKELSVWPTINLDFRAGGCPFTVHKVSEKKHQPTAKQRKEENEAQDISRSTEHPLDATRMTRKARSRLQRGNDTAVVLQNSAIVSGYCEICQLTFVDQKKHLQSDRHAQFVGNRNNFLSLDQLINRGPTMDTFLKLNGADQISQCPAELSGSNRRSLRSVVKPHMLSLDTATPVSSPAAWKANQPLSPSSKKHTPVSNANGYHATRSSSSVKQSLEENSKMLLPQKDSLEVRVQCNGLWSHCYGTRHGGMKSPISGNSVRREQWDIQVGGGNKPQRVRRASASFCSNSSPSLQQQLSPTGSDSGHHLRSRGQLWLPSNLLGTTAEDEGNPARTRLGHASADPQPARISREMPLANNDDKSKTGPVVKEETKSTLCQSGNSQVIRRKRLSVEEKLIEDNKAYYKLELKNSKLRSSGYFSFQRDSEMSLKTEVKEEKVGSTLLQKVSNNVKCNGEQVQEGTKVEETGAVKVQRVRKSELTLLSDEAECFMFGEPLRRESSTQSSEEEDEEQDEKKECKSKVHKNLKKENLSEESNVKRVSDNKKSVKKKEDDGSTQVHHSVAPPLVVHSKIEGENGNQCNMLQCDESSVCSMDACSLASSCDTNSATRQKRKRRTHAEAFIHDNLDYYKFEIPGSRLRFQGSILPPTVASVENNAVCNSDRGITGSKDTADVSSCSKSDSPTGEKAACNGAPSKVMTCSNEVTNEREKIVNTQEESKQKVVGENENKSGKRQEREDDRKEEEQDKSNIRETVENDLPSAMDRLHFSFEVVPQSEPWYQTYTRQDEGEEFYAYSCMSDSCYWKPFLLPYELPSSESLAFGSGCPGGGAGSSGLVRRRRNRFAHLLDKKPRKSPRCHASTLAILSSLMHHRKRKESGRAKEEAQKSEAGVINCAEEDSVSRDAPSVSIDVPTTSSPTTSPLAALSIESVAVIPGSNSDFKSESDPDLHEIARNIDRMFNVGSEAEEVIGSDFDAGGDESKQETSVTQKVTDSNNFKPHIGKKNVQHQNRKCPNFKVRNLDLHLPNQYESLEIDPTVLDELNVQTSVVSPVEHNEYRCRGGPKIDVVTLLNEFSACQCMDEPAVISKEHTGCQTNPSLLGESSCNSSECGASSTCETITFSDGPDGRIMRIHGRKRKRKKNLTGWPADKQKGKRRLLSKLSRIDDSVVSGDDTNGKCVNVTHKSHLSVEGSITTASEVNQNGCGRVEDGTGETVVHLDKCERKFDSMGFCRGDDGVKVVSNSPIESPVVKEKRVSGLSRTGSLDSSGHSSLEYQPCVRVTKIPDVAGVTVASLPISSSSSCMVAGISNNRRLRSSSLSSSSPATSVPVSKSSILLSSDSFKRPGGSSQLKRRASPRKCLSRSSMQWSTWSARKRR</sequence>
<evidence type="ECO:0000256" key="5">
    <source>
        <dbReference type="SAM" id="MobiDB-lite"/>
    </source>
</evidence>
<comment type="caution">
    <text evidence="7">The sequence shown here is derived from an EMBL/GenBank/DDBJ whole genome shotgun (WGS) entry which is preliminary data.</text>
</comment>
<dbReference type="Proteomes" id="UP000502823">
    <property type="component" value="Unassembled WGS sequence"/>
</dbReference>
<feature type="region of interest" description="Disordered" evidence="5">
    <location>
        <begin position="1429"/>
        <end position="1468"/>
    </location>
</feature>
<dbReference type="OrthoDB" id="21380at2759"/>
<dbReference type="Gene3D" id="6.10.250.3410">
    <property type="entry name" value="DBF zinc finger"/>
    <property type="match status" value="1"/>
</dbReference>
<dbReference type="GO" id="GO:0008270">
    <property type="term" value="F:zinc ion binding"/>
    <property type="evidence" value="ECO:0007669"/>
    <property type="project" value="UniProtKB-KW"/>
</dbReference>
<feature type="compositionally biased region" description="Basic and acidic residues" evidence="5">
    <location>
        <begin position="622"/>
        <end position="648"/>
    </location>
</feature>
<dbReference type="EMBL" id="BLKM01006382">
    <property type="protein sequence ID" value="GFG37187.1"/>
    <property type="molecule type" value="Genomic_DNA"/>
</dbReference>
<feature type="region of interest" description="Disordered" evidence="5">
    <location>
        <begin position="966"/>
        <end position="991"/>
    </location>
</feature>
<feature type="compositionally biased region" description="Basic residues" evidence="5">
    <location>
        <begin position="1442"/>
        <end position="1452"/>
    </location>
</feature>
<dbReference type="InParanoid" id="A0A6L2Q5S3"/>
<organism evidence="7 8">
    <name type="scientific">Coptotermes formosanus</name>
    <name type="common">Formosan subterranean termite</name>
    <dbReference type="NCBI Taxonomy" id="36987"/>
    <lineage>
        <taxon>Eukaryota</taxon>
        <taxon>Metazoa</taxon>
        <taxon>Ecdysozoa</taxon>
        <taxon>Arthropoda</taxon>
        <taxon>Hexapoda</taxon>
        <taxon>Insecta</taxon>
        <taxon>Pterygota</taxon>
        <taxon>Neoptera</taxon>
        <taxon>Polyneoptera</taxon>
        <taxon>Dictyoptera</taxon>
        <taxon>Blattodea</taxon>
        <taxon>Blattoidea</taxon>
        <taxon>Termitoidae</taxon>
        <taxon>Rhinotermitidae</taxon>
        <taxon>Coptotermes</taxon>
    </lineage>
</organism>
<evidence type="ECO:0000313" key="8">
    <source>
        <dbReference type="Proteomes" id="UP000502823"/>
    </source>
</evidence>
<feature type="region of interest" description="Disordered" evidence="5">
    <location>
        <begin position="804"/>
        <end position="844"/>
    </location>
</feature>
<keyword evidence="3" id="KW-0862">Zinc</keyword>
<dbReference type="Pfam" id="PF07535">
    <property type="entry name" value="zf-DBF"/>
    <property type="match status" value="1"/>
</dbReference>
<dbReference type="GO" id="GO:0003676">
    <property type="term" value="F:nucleic acid binding"/>
    <property type="evidence" value="ECO:0007669"/>
    <property type="project" value="InterPro"/>
</dbReference>
<dbReference type="InterPro" id="IPR038545">
    <property type="entry name" value="Znf_DBF_sf"/>
</dbReference>
<feature type="compositionally biased region" description="Polar residues" evidence="5">
    <location>
        <begin position="1350"/>
        <end position="1362"/>
    </location>
</feature>
<proteinExistence type="predicted"/>
<evidence type="ECO:0000259" key="6">
    <source>
        <dbReference type="PROSITE" id="PS51265"/>
    </source>
</evidence>
<dbReference type="GO" id="GO:0010571">
    <property type="term" value="P:positive regulation of nuclear cell cycle DNA replication"/>
    <property type="evidence" value="ECO:0007669"/>
    <property type="project" value="TreeGrafter"/>
</dbReference>
<dbReference type="InterPro" id="IPR006572">
    <property type="entry name" value="Znf_DBF"/>
</dbReference>
<feature type="compositionally biased region" description="Polar residues" evidence="5">
    <location>
        <begin position="767"/>
        <end position="777"/>
    </location>
</feature>
<feature type="domain" description="DBF4-type" evidence="6">
    <location>
        <begin position="179"/>
        <end position="228"/>
    </location>
</feature>
<feature type="region of interest" description="Disordered" evidence="5">
    <location>
        <begin position="382"/>
        <end position="443"/>
    </location>
</feature>
<dbReference type="FunFam" id="6.10.250.3410:FF:000001">
    <property type="entry name" value="Protein DBF4 homolog A"/>
    <property type="match status" value="1"/>
</dbReference>
<evidence type="ECO:0000313" key="7">
    <source>
        <dbReference type="EMBL" id="GFG37187.1"/>
    </source>
</evidence>
<reference evidence="8" key="1">
    <citation type="submission" date="2020-01" db="EMBL/GenBank/DDBJ databases">
        <title>Draft genome sequence of the Termite Coptotermes fromosanus.</title>
        <authorList>
            <person name="Itakura S."/>
            <person name="Yosikawa Y."/>
            <person name="Umezawa K."/>
        </authorList>
    </citation>
    <scope>NUCLEOTIDE SEQUENCE [LARGE SCALE GENOMIC DNA]</scope>
</reference>
<feature type="compositionally biased region" description="Low complexity" evidence="5">
    <location>
        <begin position="382"/>
        <end position="396"/>
    </location>
</feature>
<protein>
    <recommendedName>
        <fullName evidence="6">DBF4-type domain-containing protein</fullName>
    </recommendedName>
</protein>
<feature type="region of interest" description="Disordered" evidence="5">
    <location>
        <begin position="755"/>
        <end position="790"/>
    </location>
</feature>
<dbReference type="PANTHER" id="PTHR15375:SF26">
    <property type="entry name" value="PROTEIN CHIFFON"/>
    <property type="match status" value="1"/>
</dbReference>
<evidence type="ECO:0000256" key="4">
    <source>
        <dbReference type="PROSITE-ProRule" id="PRU00600"/>
    </source>
</evidence>
<dbReference type="SMART" id="SM00586">
    <property type="entry name" value="ZnF_DBF"/>
    <property type="match status" value="1"/>
</dbReference>
<keyword evidence="8" id="KW-1185">Reference proteome</keyword>
<evidence type="ECO:0000256" key="2">
    <source>
        <dbReference type="ARBA" id="ARBA00022771"/>
    </source>
</evidence>
<evidence type="ECO:0000256" key="3">
    <source>
        <dbReference type="ARBA" id="ARBA00022833"/>
    </source>
</evidence>
<dbReference type="GO" id="GO:1901987">
    <property type="term" value="P:regulation of cell cycle phase transition"/>
    <property type="evidence" value="ECO:0007669"/>
    <property type="project" value="TreeGrafter"/>
</dbReference>
<feature type="region of interest" description="Disordered" evidence="5">
    <location>
        <begin position="589"/>
        <end position="660"/>
    </location>
</feature>
<keyword evidence="1" id="KW-0479">Metal-binding</keyword>
<feature type="region of interest" description="Disordered" evidence="5">
    <location>
        <begin position="269"/>
        <end position="313"/>
    </location>
</feature>
<dbReference type="GO" id="GO:0031431">
    <property type="term" value="C:Dbf4-dependent protein kinase complex"/>
    <property type="evidence" value="ECO:0007669"/>
    <property type="project" value="TreeGrafter"/>
</dbReference>
<gene>
    <name evidence="7" type="ORF">Cfor_09320</name>
</gene>
<keyword evidence="2 4" id="KW-0863">Zinc-finger</keyword>
<feature type="region of interest" description="Disordered" evidence="5">
    <location>
        <begin position="125"/>
        <end position="165"/>
    </location>
</feature>
<feature type="compositionally biased region" description="Basic and acidic residues" evidence="5">
    <location>
        <begin position="125"/>
        <end position="140"/>
    </location>
</feature>
<evidence type="ECO:0000256" key="1">
    <source>
        <dbReference type="ARBA" id="ARBA00022723"/>
    </source>
</evidence>
<feature type="compositionally biased region" description="Polar residues" evidence="5">
    <location>
        <begin position="1453"/>
        <end position="1468"/>
    </location>
</feature>
<dbReference type="PROSITE" id="PS51265">
    <property type="entry name" value="ZF_DBF4"/>
    <property type="match status" value="1"/>
</dbReference>
<dbReference type="InterPro" id="IPR051590">
    <property type="entry name" value="Replication_Regulatory_Kinase"/>
</dbReference>
<feature type="compositionally biased region" description="Basic and acidic residues" evidence="5">
    <location>
        <begin position="970"/>
        <end position="979"/>
    </location>
</feature>
<dbReference type="GO" id="GO:0043539">
    <property type="term" value="F:protein serine/threonine kinase activator activity"/>
    <property type="evidence" value="ECO:0007669"/>
    <property type="project" value="TreeGrafter"/>
</dbReference>
<feature type="compositionally biased region" description="Polar residues" evidence="5">
    <location>
        <begin position="282"/>
        <end position="311"/>
    </location>
</feature>
<name>A0A6L2Q5S3_COPFO</name>
<feature type="region of interest" description="Disordered" evidence="5">
    <location>
        <begin position="1343"/>
        <end position="1362"/>
    </location>
</feature>